<feature type="domain" description="S-Me-THD N-terminal" evidence="1">
    <location>
        <begin position="15"/>
        <end position="170"/>
    </location>
</feature>
<dbReference type="Proteomes" id="UP000268652">
    <property type="component" value="Unassembled WGS sequence"/>
</dbReference>
<dbReference type="RefSeq" id="WP_120700166.1">
    <property type="nucleotide sequence ID" value="NZ_RBDX01000038.1"/>
</dbReference>
<proteinExistence type="predicted"/>
<dbReference type="InterPro" id="IPR024071">
    <property type="entry name" value="S-Me-THD_C_sf"/>
</dbReference>
<dbReference type="InterPro" id="IPR048350">
    <property type="entry name" value="S-Me-THD-like_C"/>
</dbReference>
<evidence type="ECO:0000313" key="3">
    <source>
        <dbReference type="EMBL" id="RKN04229.1"/>
    </source>
</evidence>
<protein>
    <submittedName>
        <fullName evidence="3">DUF917 domain-containing protein</fullName>
    </submittedName>
</protein>
<organism evidence="3 6">
    <name type="scientific">Streptomyces radicis</name>
    <dbReference type="NCBI Taxonomy" id="1750517"/>
    <lineage>
        <taxon>Bacteria</taxon>
        <taxon>Bacillati</taxon>
        <taxon>Actinomycetota</taxon>
        <taxon>Actinomycetes</taxon>
        <taxon>Kitasatosporales</taxon>
        <taxon>Streptomycetaceae</taxon>
        <taxon>Streptomyces</taxon>
    </lineage>
</organism>
<dbReference type="InterPro" id="IPR027479">
    <property type="entry name" value="S-Me-THD_N_sf"/>
</dbReference>
<dbReference type="OrthoDB" id="3170437at2"/>
<dbReference type="Gene3D" id="3.40.1610.10">
    <property type="entry name" value="CV3147-like domain"/>
    <property type="match status" value="1"/>
</dbReference>
<gene>
    <name evidence="4" type="ORF">D7318_28730</name>
    <name evidence="3" type="ORF">D7319_28970</name>
</gene>
<evidence type="ECO:0000313" key="6">
    <source>
        <dbReference type="Proteomes" id="UP000275024"/>
    </source>
</evidence>
<reference evidence="5 6" key="1">
    <citation type="submission" date="2018-09" db="EMBL/GenBank/DDBJ databases">
        <title>Streptomyces sp. nov. DS1-2, an endophytic actinomycete isolated from roots of Dendrobium scabrilingue.</title>
        <authorList>
            <person name="Kuncharoen N."/>
            <person name="Kudo T."/>
            <person name="Ohkuma M."/>
            <person name="Yuki M."/>
            <person name="Tanasupawat S."/>
        </authorList>
    </citation>
    <scope>NUCLEOTIDE SEQUENCE [LARGE SCALE GENOMIC DNA]</scope>
    <source>
        <strain evidence="3 6">AZ1-7</strain>
        <strain evidence="4 5">DS1-2</strain>
    </source>
</reference>
<dbReference type="Pfam" id="PF20906">
    <property type="entry name" value="S-Me-THD_C"/>
    <property type="match status" value="1"/>
</dbReference>
<evidence type="ECO:0000259" key="2">
    <source>
        <dbReference type="Pfam" id="PF20906"/>
    </source>
</evidence>
<dbReference type="EMBL" id="RBDX01000038">
    <property type="protein sequence ID" value="RKN04229.1"/>
    <property type="molecule type" value="Genomic_DNA"/>
</dbReference>
<dbReference type="Gene3D" id="2.40.390.10">
    <property type="entry name" value="CV3147-like"/>
    <property type="match status" value="1"/>
</dbReference>
<dbReference type="Proteomes" id="UP000275024">
    <property type="component" value="Unassembled WGS sequence"/>
</dbReference>
<name>A0A3A9VTX9_9ACTN</name>
<dbReference type="AlphaFoldDB" id="A0A3A9VTX9"/>
<keyword evidence="5" id="KW-1185">Reference proteome</keyword>
<sequence length="367" mass="38438">MTPTHAPLTRVDLEHLPDIARGSALLGTGGGGDPYIGRLLAARAIEEHGPVPVTALADVPDDALVVVVGGIGAPTVMVEKIPAVTEVTQAIDRLRPALPRPITHIACTEIGGVNSMLPIAAAARTGLPLVDADGMGRAFPELQMLTPSLMGVTACPLTVVDDKGNAMLLDAVDNLTAERLARAITVEMGCSATYTMYPMRGAQAREGLIPATLSAAHDLGRRMAAARAEHRDVVAEACAALAGLELFRGKVTAIERATVGGFARGRASMEGTGAHQGRRLDLEFQNEYVVARVEGRVAASVPDLVCVLDAETGTPVTTEGMRFGARVAVIGAPADPRWRTPEGLRLVGPASFGYDFPFRPVEELAPR</sequence>
<dbReference type="SUPFAM" id="SSF160991">
    <property type="entry name" value="CV3147-like"/>
    <property type="match status" value="1"/>
</dbReference>
<dbReference type="Pfam" id="PF06032">
    <property type="entry name" value="S-Me-THD_N"/>
    <property type="match status" value="1"/>
</dbReference>
<comment type="caution">
    <text evidence="3">The sequence shown here is derived from an EMBL/GenBank/DDBJ whole genome shotgun (WGS) entry which is preliminary data.</text>
</comment>
<evidence type="ECO:0000259" key="1">
    <source>
        <dbReference type="Pfam" id="PF06032"/>
    </source>
</evidence>
<dbReference type="EMBL" id="RBDY01000037">
    <property type="protein sequence ID" value="RKN14747.1"/>
    <property type="molecule type" value="Genomic_DNA"/>
</dbReference>
<feature type="domain" description="S-Me-THD-like C-terminal" evidence="2">
    <location>
        <begin position="173"/>
        <end position="361"/>
    </location>
</feature>
<accession>A0A3A9VTX9</accession>
<dbReference type="InterPro" id="IPR010318">
    <property type="entry name" value="S-Me-THD_N"/>
</dbReference>
<evidence type="ECO:0000313" key="4">
    <source>
        <dbReference type="EMBL" id="RKN14747.1"/>
    </source>
</evidence>
<evidence type="ECO:0000313" key="5">
    <source>
        <dbReference type="Proteomes" id="UP000268652"/>
    </source>
</evidence>